<keyword evidence="7" id="KW-1185">Reference proteome</keyword>
<dbReference type="RefSeq" id="WP_170194948.1">
    <property type="nucleotide sequence ID" value="NZ_JABBNB010000014.1"/>
</dbReference>
<dbReference type="PANTHER" id="PTHR30136:SF24">
    <property type="entry name" value="HTH-TYPE TRANSCRIPTIONAL REPRESSOR ALLR"/>
    <property type="match status" value="1"/>
</dbReference>
<evidence type="ECO:0000256" key="1">
    <source>
        <dbReference type="ARBA" id="ARBA00023015"/>
    </source>
</evidence>
<name>A0A848KUT0_9ACTN</name>
<dbReference type="PANTHER" id="PTHR30136">
    <property type="entry name" value="HELIX-TURN-HELIX TRANSCRIPTIONAL REGULATOR, ICLR FAMILY"/>
    <property type="match status" value="1"/>
</dbReference>
<evidence type="ECO:0000259" key="4">
    <source>
        <dbReference type="PROSITE" id="PS51077"/>
    </source>
</evidence>
<dbReference type="Gene3D" id="1.10.10.10">
    <property type="entry name" value="Winged helix-like DNA-binding domain superfamily/Winged helix DNA-binding domain"/>
    <property type="match status" value="2"/>
</dbReference>
<dbReference type="PROSITE" id="PS51078">
    <property type="entry name" value="ICLR_ED"/>
    <property type="match status" value="1"/>
</dbReference>
<dbReference type="InterPro" id="IPR005471">
    <property type="entry name" value="Tscrpt_reg_IclR_N"/>
</dbReference>
<dbReference type="Gene3D" id="3.30.450.40">
    <property type="match status" value="2"/>
</dbReference>
<dbReference type="Pfam" id="PF09339">
    <property type="entry name" value="HTH_IclR"/>
    <property type="match status" value="2"/>
</dbReference>
<dbReference type="GO" id="GO:0045892">
    <property type="term" value="P:negative regulation of DNA-templated transcription"/>
    <property type="evidence" value="ECO:0007669"/>
    <property type="project" value="TreeGrafter"/>
</dbReference>
<reference evidence="6 7" key="1">
    <citation type="submission" date="2020-04" db="EMBL/GenBank/DDBJ databases">
        <title>Gordonia sp. nov. TBRC 11910.</title>
        <authorList>
            <person name="Suriyachadkun C."/>
        </authorList>
    </citation>
    <scope>NUCLEOTIDE SEQUENCE [LARGE SCALE GENOMIC DNA]</scope>
    <source>
        <strain evidence="6 7">TBRC 11910</strain>
    </source>
</reference>
<dbReference type="InterPro" id="IPR050707">
    <property type="entry name" value="HTH_MetabolicPath_Reg"/>
</dbReference>
<comment type="caution">
    <text evidence="6">The sequence shown here is derived from an EMBL/GenBank/DDBJ whole genome shotgun (WGS) entry which is preliminary data.</text>
</comment>
<evidence type="ECO:0000256" key="2">
    <source>
        <dbReference type="ARBA" id="ARBA00023125"/>
    </source>
</evidence>
<dbReference type="Proteomes" id="UP000550729">
    <property type="component" value="Unassembled WGS sequence"/>
</dbReference>
<dbReference type="AlphaFoldDB" id="A0A848KUT0"/>
<sequence length="479" mass="50580">MSAIQLLSKAGQVVDELARSGPSTPAELAKAVNEPRPTVYRIGQTLEELELVRNVGGRLELGVGLLRWADAAIEAFIDRAELHKQLCWVREQVGMNVYFCVPGVDGPLCLHQVAGAVVEMVDLGPGRTLPRSVGAVGRAFDAGSDESYFLDDGDVVDGIAAVAVPVRCDGDVVGVVAVADLRAGLLPRADAVATVLTTAAAALAAAMSQPREGRETTPDVVETDSRTTSLIHKGGVLMEVLVSERIATSGRLTELTGEPPSSVYRMLATLTEIGWVEQVFARGPYRVGGKVLTLAAELIRSSDIRRAAGPVLAAIHAATGETTFLCVRHGTRAVCIERIDGVRVNSRVLRLGRSLPLHVGAAPRALLAFDDREAWDEYASAAVRSDELGGDVGSRAELFAQLEEIRQAGIVVSDNTVTPGIAAIGAPIFDHYGRVVASLSVSGLRDGILARSRDGGPSVRDLVRRGARDLTHYLGGDVG</sequence>
<organism evidence="6 7">
    <name type="scientific">Gordonia asplenii</name>
    <dbReference type="NCBI Taxonomy" id="2725283"/>
    <lineage>
        <taxon>Bacteria</taxon>
        <taxon>Bacillati</taxon>
        <taxon>Actinomycetota</taxon>
        <taxon>Actinomycetes</taxon>
        <taxon>Mycobacteriales</taxon>
        <taxon>Gordoniaceae</taxon>
        <taxon>Gordonia</taxon>
    </lineage>
</organism>
<dbReference type="InterPro" id="IPR036388">
    <property type="entry name" value="WH-like_DNA-bd_sf"/>
</dbReference>
<protein>
    <submittedName>
        <fullName evidence="6">Helix-turn-helix domain-containing protein</fullName>
    </submittedName>
</protein>
<dbReference type="SMART" id="SM00346">
    <property type="entry name" value="HTH_ICLR"/>
    <property type="match status" value="2"/>
</dbReference>
<evidence type="ECO:0000256" key="3">
    <source>
        <dbReference type="ARBA" id="ARBA00023163"/>
    </source>
</evidence>
<evidence type="ECO:0000259" key="5">
    <source>
        <dbReference type="PROSITE" id="PS51078"/>
    </source>
</evidence>
<feature type="domain" description="HTH iclR-type" evidence="4">
    <location>
        <begin position="4"/>
        <end position="63"/>
    </location>
</feature>
<proteinExistence type="predicted"/>
<dbReference type="InterPro" id="IPR029016">
    <property type="entry name" value="GAF-like_dom_sf"/>
</dbReference>
<keyword evidence="2" id="KW-0238">DNA-binding</keyword>
<accession>A0A848KUT0</accession>
<dbReference type="EMBL" id="JABBNB010000014">
    <property type="protein sequence ID" value="NMO02436.1"/>
    <property type="molecule type" value="Genomic_DNA"/>
</dbReference>
<dbReference type="Pfam" id="PF01614">
    <property type="entry name" value="IclR_C"/>
    <property type="match status" value="1"/>
</dbReference>
<dbReference type="SUPFAM" id="SSF46785">
    <property type="entry name" value="Winged helix' DNA-binding domain"/>
    <property type="match status" value="2"/>
</dbReference>
<dbReference type="SUPFAM" id="SSF55781">
    <property type="entry name" value="GAF domain-like"/>
    <property type="match status" value="2"/>
</dbReference>
<keyword evidence="3" id="KW-0804">Transcription</keyword>
<dbReference type="GO" id="GO:0003677">
    <property type="term" value="F:DNA binding"/>
    <property type="evidence" value="ECO:0007669"/>
    <property type="project" value="UniProtKB-KW"/>
</dbReference>
<feature type="domain" description="IclR-ED" evidence="5">
    <location>
        <begin position="290"/>
        <end position="476"/>
    </location>
</feature>
<evidence type="ECO:0000313" key="6">
    <source>
        <dbReference type="EMBL" id="NMO02436.1"/>
    </source>
</evidence>
<dbReference type="InterPro" id="IPR036390">
    <property type="entry name" value="WH_DNA-bd_sf"/>
</dbReference>
<dbReference type="InterPro" id="IPR014757">
    <property type="entry name" value="Tscrpt_reg_IclR_C"/>
</dbReference>
<keyword evidence="1" id="KW-0805">Transcription regulation</keyword>
<dbReference type="PROSITE" id="PS51077">
    <property type="entry name" value="HTH_ICLR"/>
    <property type="match status" value="1"/>
</dbReference>
<dbReference type="GO" id="GO:0003700">
    <property type="term" value="F:DNA-binding transcription factor activity"/>
    <property type="evidence" value="ECO:0007669"/>
    <property type="project" value="TreeGrafter"/>
</dbReference>
<evidence type="ECO:0000313" key="7">
    <source>
        <dbReference type="Proteomes" id="UP000550729"/>
    </source>
</evidence>
<gene>
    <name evidence="6" type="ORF">HH308_14550</name>
</gene>